<dbReference type="RefSeq" id="XP_020497576.1">
    <property type="nucleotide sequence ID" value="XM_020641920.3"/>
</dbReference>
<dbReference type="GO" id="GO:0000281">
    <property type="term" value="P:mitotic cytokinesis"/>
    <property type="evidence" value="ECO:0007669"/>
    <property type="project" value="InterPro"/>
</dbReference>
<proteinExistence type="predicted"/>
<keyword evidence="3" id="KW-1185">Reference proteome</keyword>
<feature type="compositionally biased region" description="Basic and acidic residues" evidence="1">
    <location>
        <begin position="149"/>
        <end position="165"/>
    </location>
</feature>
<protein>
    <submittedName>
        <fullName evidence="2">Microtubule-associated protein 9</fullName>
    </submittedName>
</protein>
<sequence length="632" mass="72604">MTSQDFRTLAYTKSPKTSRRTTFQDELQAAVSARASKTKTDQYSYSDDFEEDEDDFLNELLKSRKKRAGAFKAEKSKSKINDFEISDDESKPGRTKRVSFLKTQRISSPSGDTTASESHEKEPLEYSVSHNNDYNNSFSSQHSANVSEDNDRYKSSDVESADHQITRQNSSKSLSCQTSGDSFLDMPLPLPSDNSVTETPEGKSSSPQTPQLPASDLKHVSSADTVAEREPPRPKPRQRTLGLILQAAEKKVEDAESQDLSRPQTSSASINLSTTGTDSNTAWAGEDHAASRSLSKSSSSKSDLSQLMTKSTVDSGSRKSFFSDDSKEEARKYSTSFEEFNEESCDHTNQLSHDQGESFDSRTSGSQSKTTLRSQSVCSRNVESKYLGSLKVLDRKVSLQESQPQAGDSLRAVIYQEWLRKKKEKSKENMKLKKTEETLKDKKKRDEEAKKGDAVASYEAWKEKKAESLKAKAKEEQDKMRKEQQAIEEKEEKKQSAKQVFEKWKQEHDRLLKEKYRKEREAEDKQKFKKQEKEEERQKDSKSAFTNWHEKKKDVLHEKVSTKRKEVLTKAEEERYMKEERDKMALEMYENWLIRKELEQKRRKEERRIQAILRDSPPPPWSPPNKTIPFRK</sequence>
<dbReference type="InterPro" id="IPR026106">
    <property type="entry name" value="MAP9"/>
</dbReference>
<feature type="compositionally biased region" description="Polar residues" evidence="1">
    <location>
        <begin position="128"/>
        <end position="147"/>
    </location>
</feature>
<name>A0A3Q3L976_9LABR</name>
<dbReference type="CTD" id="79884"/>
<evidence type="ECO:0000256" key="1">
    <source>
        <dbReference type="SAM" id="MobiDB-lite"/>
    </source>
</evidence>
<feature type="region of interest" description="Disordered" evidence="1">
    <location>
        <begin position="611"/>
        <end position="632"/>
    </location>
</feature>
<dbReference type="GO" id="GO:0090307">
    <property type="term" value="P:mitotic spindle assembly"/>
    <property type="evidence" value="ECO:0007669"/>
    <property type="project" value="TreeGrafter"/>
</dbReference>
<reference evidence="2" key="1">
    <citation type="submission" date="2025-08" db="UniProtKB">
        <authorList>
            <consortium name="Ensembl"/>
        </authorList>
    </citation>
    <scope>IDENTIFICATION</scope>
</reference>
<feature type="compositionally biased region" description="Basic and acidic residues" evidence="1">
    <location>
        <begin position="216"/>
        <end position="233"/>
    </location>
</feature>
<feature type="region of interest" description="Disordered" evidence="1">
    <location>
        <begin position="514"/>
        <end position="566"/>
    </location>
</feature>
<dbReference type="GO" id="GO:1902412">
    <property type="term" value="P:regulation of mitotic cytokinesis"/>
    <property type="evidence" value="ECO:0007669"/>
    <property type="project" value="TreeGrafter"/>
</dbReference>
<dbReference type="InParanoid" id="A0A3Q3L976"/>
<feature type="compositionally biased region" description="Basic and acidic residues" evidence="1">
    <location>
        <begin position="460"/>
        <end position="501"/>
    </location>
</feature>
<feature type="compositionally biased region" description="Basic and acidic residues" evidence="1">
    <location>
        <begin position="321"/>
        <end position="332"/>
    </location>
</feature>
<feature type="compositionally biased region" description="Basic and acidic residues" evidence="1">
    <location>
        <begin position="425"/>
        <end position="453"/>
    </location>
</feature>
<evidence type="ECO:0000313" key="2">
    <source>
        <dbReference type="Ensembl" id="ENSLBEP00000005579.1"/>
    </source>
</evidence>
<accession>A0A3Q3L976</accession>
<feature type="region of interest" description="Disordered" evidence="1">
    <location>
        <begin position="1"/>
        <end position="23"/>
    </location>
</feature>
<organism evidence="2 3">
    <name type="scientific">Labrus bergylta</name>
    <name type="common">ballan wrasse</name>
    <dbReference type="NCBI Taxonomy" id="56723"/>
    <lineage>
        <taxon>Eukaryota</taxon>
        <taxon>Metazoa</taxon>
        <taxon>Chordata</taxon>
        <taxon>Craniata</taxon>
        <taxon>Vertebrata</taxon>
        <taxon>Euteleostomi</taxon>
        <taxon>Actinopterygii</taxon>
        <taxon>Neopterygii</taxon>
        <taxon>Teleostei</taxon>
        <taxon>Neoteleostei</taxon>
        <taxon>Acanthomorphata</taxon>
        <taxon>Eupercaria</taxon>
        <taxon>Labriformes</taxon>
        <taxon>Labridae</taxon>
        <taxon>Labrus</taxon>
    </lineage>
</organism>
<dbReference type="GeneID" id="109989985"/>
<feature type="region of interest" description="Disordered" evidence="1">
    <location>
        <begin position="67"/>
        <end position="377"/>
    </location>
</feature>
<dbReference type="PANTHER" id="PTHR14739:SF9">
    <property type="entry name" value="MICROTUBULE-ASSOCIATED PROTEIN 9"/>
    <property type="match status" value="1"/>
</dbReference>
<feature type="compositionally biased region" description="Polar residues" evidence="1">
    <location>
        <begin position="192"/>
        <end position="212"/>
    </location>
</feature>
<dbReference type="PANTHER" id="PTHR14739">
    <property type="entry name" value="MICROTUBULE-ASSOCIATED PROTEIN 9"/>
    <property type="match status" value="1"/>
</dbReference>
<feature type="compositionally biased region" description="Polar residues" evidence="1">
    <location>
        <begin position="258"/>
        <end position="282"/>
    </location>
</feature>
<feature type="region of interest" description="Disordered" evidence="1">
    <location>
        <begin position="423"/>
        <end position="501"/>
    </location>
</feature>
<evidence type="ECO:0000313" key="3">
    <source>
        <dbReference type="Proteomes" id="UP000261660"/>
    </source>
</evidence>
<dbReference type="AlphaFoldDB" id="A0A3Q3L976"/>
<reference evidence="2" key="2">
    <citation type="submission" date="2025-09" db="UniProtKB">
        <authorList>
            <consortium name="Ensembl"/>
        </authorList>
    </citation>
    <scope>IDENTIFICATION</scope>
</reference>
<feature type="compositionally biased region" description="Polar residues" evidence="1">
    <location>
        <begin position="166"/>
        <end position="181"/>
    </location>
</feature>
<feature type="compositionally biased region" description="Basic and acidic residues" evidence="1">
    <location>
        <begin position="72"/>
        <end position="92"/>
    </location>
</feature>
<dbReference type="OrthoDB" id="8956542at2759"/>
<dbReference type="Proteomes" id="UP000261660">
    <property type="component" value="Unplaced"/>
</dbReference>
<dbReference type="GeneTree" id="ENSGT00730000111184"/>
<feature type="compositionally biased region" description="Polar residues" evidence="1">
    <location>
        <begin position="306"/>
        <end position="320"/>
    </location>
</feature>
<dbReference type="GO" id="GO:0000235">
    <property type="term" value="C:astral microtubule"/>
    <property type="evidence" value="ECO:0007669"/>
    <property type="project" value="TreeGrafter"/>
</dbReference>
<feature type="compositionally biased region" description="Polar residues" evidence="1">
    <location>
        <begin position="361"/>
        <end position="377"/>
    </location>
</feature>
<feature type="compositionally biased region" description="Polar residues" evidence="1">
    <location>
        <begin position="101"/>
        <end position="116"/>
    </location>
</feature>
<dbReference type="GO" id="GO:0008017">
    <property type="term" value="F:microtubule binding"/>
    <property type="evidence" value="ECO:0007669"/>
    <property type="project" value="TreeGrafter"/>
</dbReference>
<feature type="compositionally biased region" description="Low complexity" evidence="1">
    <location>
        <begin position="291"/>
        <end position="305"/>
    </location>
</feature>
<dbReference type="Ensembl" id="ENSLBET00000005869.1">
    <property type="protein sequence ID" value="ENSLBEP00000005579.1"/>
    <property type="gene ID" value="ENSLBEG00000004301.1"/>
</dbReference>